<dbReference type="InterPro" id="IPR036271">
    <property type="entry name" value="Tet_transcr_reg_TetR-rel_C_sf"/>
</dbReference>
<keyword evidence="10" id="KW-1185">Reference proteome</keyword>
<proteinExistence type="predicted"/>
<reference evidence="7 9" key="1">
    <citation type="journal article" date="2018" name="Int J Genomics">
        <title>Comparative Genomics Analysis of Plasmid pPV989-94 from a Clinical Isolate of Pantoea vagans PV989.</title>
        <authorList>
            <person name="Xu L."/>
            <person name="Yin M."/>
            <person name="Zhu T."/>
            <person name="Lu J."/>
            <person name="Bao Q."/>
        </authorList>
    </citation>
    <scope>NUCLEOTIDE SEQUENCE [LARGE SCALE GENOMIC DNA]</scope>
    <source>
        <strain evidence="7 9">PV989</strain>
        <plasmid evidence="7">pPV989-508</plasmid>
        <plasmid evidence="9">ppv989-508</plasmid>
    </source>
</reference>
<geneLocation type="plasmid" evidence="7">
    <name>pPV989-508</name>
</geneLocation>
<dbReference type="Proteomes" id="UP000241538">
    <property type="component" value="Plasmid pPV989-508"/>
</dbReference>
<feature type="domain" description="HTH tetR-type" evidence="6">
    <location>
        <begin position="6"/>
        <end position="66"/>
    </location>
</feature>
<dbReference type="AlphaFoldDB" id="A0AAN1NUM1"/>
<reference evidence="8 10" key="2">
    <citation type="submission" date="2018-10" db="EMBL/GenBank/DDBJ databases">
        <title>Draft genome sequence of Pantoea vagans isolated from corpses of the sugarcane aphid Melanaphis sacchari Zehntner.</title>
        <authorList>
            <person name="Toledo E."/>
            <person name="Pena G."/>
            <person name="Lozano L."/>
        </authorList>
    </citation>
    <scope>NUCLEOTIDE SEQUENCE [LARGE SCALE GENOMIC DNA]</scope>
    <source>
        <strain evidence="8 10">ET-90</strain>
    </source>
</reference>
<dbReference type="SUPFAM" id="SSF46689">
    <property type="entry name" value="Homeodomain-like"/>
    <property type="match status" value="1"/>
</dbReference>
<dbReference type="PROSITE" id="PS50977">
    <property type="entry name" value="HTH_TETR_2"/>
    <property type="match status" value="1"/>
</dbReference>
<dbReference type="RefSeq" id="WP_013196216.1">
    <property type="nucleotide sequence ID" value="NZ_CP028350.1"/>
</dbReference>
<keyword evidence="3 5" id="KW-0238">DNA-binding</keyword>
<dbReference type="InterPro" id="IPR050109">
    <property type="entry name" value="HTH-type_TetR-like_transc_reg"/>
</dbReference>
<dbReference type="InterPro" id="IPR001647">
    <property type="entry name" value="HTH_TetR"/>
</dbReference>
<keyword evidence="4" id="KW-0804">Transcription</keyword>
<dbReference type="Pfam" id="PF00440">
    <property type="entry name" value="TetR_N"/>
    <property type="match status" value="1"/>
</dbReference>
<evidence type="ECO:0000313" key="10">
    <source>
        <dbReference type="Proteomes" id="UP000426772"/>
    </source>
</evidence>
<dbReference type="Gene3D" id="1.10.357.10">
    <property type="entry name" value="Tetracycline Repressor, domain 2"/>
    <property type="match status" value="1"/>
</dbReference>
<dbReference type="EMBL" id="RCNL01000002">
    <property type="protein sequence ID" value="TXL79991.1"/>
    <property type="molecule type" value="Genomic_DNA"/>
</dbReference>
<dbReference type="GO" id="GO:0003700">
    <property type="term" value="F:DNA-binding transcription factor activity"/>
    <property type="evidence" value="ECO:0007669"/>
    <property type="project" value="TreeGrafter"/>
</dbReference>
<dbReference type="PRINTS" id="PR00455">
    <property type="entry name" value="HTHTETR"/>
</dbReference>
<dbReference type="EMBL" id="CP028350">
    <property type="protein sequence ID" value="AVV39642.1"/>
    <property type="molecule type" value="Genomic_DNA"/>
</dbReference>
<geneLocation type="plasmid" evidence="9">
    <name>ppv989-508</name>
</geneLocation>
<evidence type="ECO:0000256" key="2">
    <source>
        <dbReference type="ARBA" id="ARBA00023015"/>
    </source>
</evidence>
<dbReference type="InterPro" id="IPR009057">
    <property type="entry name" value="Homeodomain-like_sf"/>
</dbReference>
<dbReference type="GO" id="GO:0000976">
    <property type="term" value="F:transcription cis-regulatory region binding"/>
    <property type="evidence" value="ECO:0007669"/>
    <property type="project" value="TreeGrafter"/>
</dbReference>
<dbReference type="SUPFAM" id="SSF48498">
    <property type="entry name" value="Tetracyclin repressor-like, C-terminal domain"/>
    <property type="match status" value="1"/>
</dbReference>
<accession>A0AAN1NUM1</accession>
<evidence type="ECO:0000256" key="3">
    <source>
        <dbReference type="ARBA" id="ARBA00023125"/>
    </source>
</evidence>
<dbReference type="PANTHER" id="PTHR30055:SF234">
    <property type="entry name" value="HTH-TYPE TRANSCRIPTIONAL REGULATOR BETI"/>
    <property type="match status" value="1"/>
</dbReference>
<evidence type="ECO:0000256" key="5">
    <source>
        <dbReference type="PROSITE-ProRule" id="PRU00335"/>
    </source>
</evidence>
<protein>
    <submittedName>
        <fullName evidence="7">TetR family transcriptional regulator</fullName>
    </submittedName>
</protein>
<feature type="DNA-binding region" description="H-T-H motif" evidence="5">
    <location>
        <begin position="29"/>
        <end position="48"/>
    </location>
</feature>
<evidence type="ECO:0000259" key="6">
    <source>
        <dbReference type="PROSITE" id="PS50977"/>
    </source>
</evidence>
<sequence length="194" mass="21892">MKESAEVLRTKILDAAIVLFIEKGIEKVTTRELTESVGISRSHIYHYFSNWQTLCLAALERFMRVDFESFADTLAVLTPRQRLHTLFESHLPSAPDATWQLYASFWQTAAHNAAYAALAEEMTEVWQALMEGIIRDGVTDGTLRCDDVPRTARQISAMLNGYADLLTINPSESKAREAMTDLDQFVEFALGPCR</sequence>
<name>A0AAN1NUM1_9GAMM</name>
<evidence type="ECO:0000313" key="7">
    <source>
        <dbReference type="EMBL" id="AVV39642.1"/>
    </source>
</evidence>
<dbReference type="PANTHER" id="PTHR30055">
    <property type="entry name" value="HTH-TYPE TRANSCRIPTIONAL REGULATOR RUTR"/>
    <property type="match status" value="1"/>
</dbReference>
<dbReference type="Pfam" id="PF13977">
    <property type="entry name" value="TetR_C_6"/>
    <property type="match status" value="1"/>
</dbReference>
<evidence type="ECO:0000256" key="4">
    <source>
        <dbReference type="ARBA" id="ARBA00023163"/>
    </source>
</evidence>
<gene>
    <name evidence="7" type="ORF">C9381_20665</name>
    <name evidence="8" type="ORF">D9O29_06955</name>
</gene>
<evidence type="ECO:0000313" key="9">
    <source>
        <dbReference type="Proteomes" id="UP000241538"/>
    </source>
</evidence>
<dbReference type="InterPro" id="IPR039538">
    <property type="entry name" value="BetI_C"/>
</dbReference>
<dbReference type="Proteomes" id="UP000426772">
    <property type="component" value="Unassembled WGS sequence"/>
</dbReference>
<organism evidence="7 9">
    <name type="scientific">Pantoea vagans</name>
    <dbReference type="NCBI Taxonomy" id="470934"/>
    <lineage>
        <taxon>Bacteria</taxon>
        <taxon>Pseudomonadati</taxon>
        <taxon>Pseudomonadota</taxon>
        <taxon>Gammaproteobacteria</taxon>
        <taxon>Enterobacterales</taxon>
        <taxon>Erwiniaceae</taxon>
        <taxon>Pantoea</taxon>
    </lineage>
</organism>
<keyword evidence="1" id="KW-0678">Repressor</keyword>
<keyword evidence="2" id="KW-0805">Transcription regulation</keyword>
<evidence type="ECO:0000256" key="1">
    <source>
        <dbReference type="ARBA" id="ARBA00022491"/>
    </source>
</evidence>
<keyword evidence="7" id="KW-0614">Plasmid</keyword>
<evidence type="ECO:0000313" key="8">
    <source>
        <dbReference type="EMBL" id="TXL79991.1"/>
    </source>
</evidence>